<protein>
    <submittedName>
        <fullName evidence="1">Unannotated protein</fullName>
    </submittedName>
</protein>
<accession>A0A6J6P4P9</accession>
<organism evidence="1">
    <name type="scientific">freshwater metagenome</name>
    <dbReference type="NCBI Taxonomy" id="449393"/>
    <lineage>
        <taxon>unclassified sequences</taxon>
        <taxon>metagenomes</taxon>
        <taxon>ecological metagenomes</taxon>
    </lineage>
</organism>
<dbReference type="AntiFam" id="ANF00133">
    <property type="entry name" value="Shadow ORF (opposite mccA)"/>
</dbReference>
<evidence type="ECO:0000313" key="1">
    <source>
        <dbReference type="EMBL" id="CAB4693707.1"/>
    </source>
</evidence>
<name>A0A6J6P4P9_9ZZZZ</name>
<gene>
    <name evidence="1" type="ORF">UFOPK2366_00893</name>
</gene>
<dbReference type="EMBL" id="CAEZXM010000148">
    <property type="protein sequence ID" value="CAB4693707.1"/>
    <property type="molecule type" value="Genomic_DNA"/>
</dbReference>
<sequence length="64" mass="7043">MPSECDVVLFVAKHLAASHANLLAHKVDASDFFGHWMLYLQTSVHLKEVELAGCVVYQELDSAG</sequence>
<reference evidence="1" key="1">
    <citation type="submission" date="2020-05" db="EMBL/GenBank/DDBJ databases">
        <authorList>
            <person name="Chiriac C."/>
            <person name="Salcher M."/>
            <person name="Ghai R."/>
            <person name="Kavagutti S V."/>
        </authorList>
    </citation>
    <scope>NUCLEOTIDE SEQUENCE</scope>
</reference>
<dbReference type="AlphaFoldDB" id="A0A6J6P4P9"/>
<proteinExistence type="predicted"/>